<feature type="transmembrane region" description="Helical" evidence="6">
    <location>
        <begin position="70"/>
        <end position="91"/>
    </location>
</feature>
<organism evidence="7 8">
    <name type="scientific">Agrococcus versicolor</name>
    <dbReference type="NCBI Taxonomy" id="501482"/>
    <lineage>
        <taxon>Bacteria</taxon>
        <taxon>Bacillati</taxon>
        <taxon>Actinomycetota</taxon>
        <taxon>Actinomycetes</taxon>
        <taxon>Micrococcales</taxon>
        <taxon>Microbacteriaceae</taxon>
        <taxon>Agrococcus</taxon>
    </lineage>
</organism>
<evidence type="ECO:0000256" key="3">
    <source>
        <dbReference type="ARBA" id="ARBA00022692"/>
    </source>
</evidence>
<keyword evidence="8" id="KW-1185">Reference proteome</keyword>
<dbReference type="Proteomes" id="UP001501599">
    <property type="component" value="Unassembled WGS sequence"/>
</dbReference>
<comment type="subcellular location">
    <subcellularLocation>
        <location evidence="1">Cell membrane</location>
        <topology evidence="1">Multi-pass membrane protein</topology>
    </subcellularLocation>
</comment>
<accession>A0ABP5MCJ1</accession>
<dbReference type="RefSeq" id="WP_344339044.1">
    <property type="nucleotide sequence ID" value="NZ_BAAAQT010000001.1"/>
</dbReference>
<keyword evidence="5 6" id="KW-0472">Membrane</keyword>
<feature type="transmembrane region" description="Helical" evidence="6">
    <location>
        <begin position="39"/>
        <end position="64"/>
    </location>
</feature>
<name>A0ABP5MCJ1_9MICO</name>
<dbReference type="PANTHER" id="PTHR30086">
    <property type="entry name" value="ARGININE EXPORTER PROTEIN ARGO"/>
    <property type="match status" value="1"/>
</dbReference>
<feature type="transmembrane region" description="Helical" evidence="6">
    <location>
        <begin position="6"/>
        <end position="27"/>
    </location>
</feature>
<evidence type="ECO:0000313" key="8">
    <source>
        <dbReference type="Proteomes" id="UP001501599"/>
    </source>
</evidence>
<feature type="transmembrane region" description="Helical" evidence="6">
    <location>
        <begin position="188"/>
        <end position="209"/>
    </location>
</feature>
<evidence type="ECO:0000256" key="2">
    <source>
        <dbReference type="ARBA" id="ARBA00022475"/>
    </source>
</evidence>
<evidence type="ECO:0000256" key="6">
    <source>
        <dbReference type="SAM" id="Phobius"/>
    </source>
</evidence>
<comment type="caution">
    <text evidence="7">The sequence shown here is derived from an EMBL/GenBank/DDBJ whole genome shotgun (WGS) entry which is preliminary data.</text>
</comment>
<evidence type="ECO:0000256" key="1">
    <source>
        <dbReference type="ARBA" id="ARBA00004651"/>
    </source>
</evidence>
<evidence type="ECO:0000256" key="5">
    <source>
        <dbReference type="ARBA" id="ARBA00023136"/>
    </source>
</evidence>
<evidence type="ECO:0000313" key="7">
    <source>
        <dbReference type="EMBL" id="GAA2170261.1"/>
    </source>
</evidence>
<feature type="transmembrane region" description="Helical" evidence="6">
    <location>
        <begin position="150"/>
        <end position="176"/>
    </location>
</feature>
<sequence>MDVLPVLGFLAAASIALVIPGPDWLIVLRSTARSRRSGLWSALGLLCGLTVHLLAAGLGVSALLLASPEAFLVVKIAGAVCIGFLGVRALLAAVRRWRAPEDVAPAPAEERRAPAAASWASAFATNLLNPKAVLFFVAVLPQFIEPSSPVLPQVLVLGLLGIVLTTAWWTLFVLAVSHFRAILRRRRALITIDATSGAALVGIGGVLLLTSLHG</sequence>
<reference evidence="8" key="1">
    <citation type="journal article" date="2019" name="Int. J. Syst. Evol. Microbiol.">
        <title>The Global Catalogue of Microorganisms (GCM) 10K type strain sequencing project: providing services to taxonomists for standard genome sequencing and annotation.</title>
        <authorList>
            <consortium name="The Broad Institute Genomics Platform"/>
            <consortium name="The Broad Institute Genome Sequencing Center for Infectious Disease"/>
            <person name="Wu L."/>
            <person name="Ma J."/>
        </authorList>
    </citation>
    <scope>NUCLEOTIDE SEQUENCE [LARGE SCALE GENOMIC DNA]</scope>
    <source>
        <strain evidence="8">JCM 16026</strain>
    </source>
</reference>
<dbReference type="Pfam" id="PF01810">
    <property type="entry name" value="LysE"/>
    <property type="match status" value="1"/>
</dbReference>
<keyword evidence="2" id="KW-1003">Cell membrane</keyword>
<protein>
    <submittedName>
        <fullName evidence="7">LysE family translocator</fullName>
    </submittedName>
</protein>
<evidence type="ECO:0000256" key="4">
    <source>
        <dbReference type="ARBA" id="ARBA00022989"/>
    </source>
</evidence>
<gene>
    <name evidence="7" type="ORF">GCM10009846_00010</name>
</gene>
<keyword evidence="3 6" id="KW-0812">Transmembrane</keyword>
<keyword evidence="4 6" id="KW-1133">Transmembrane helix</keyword>
<dbReference type="PIRSF" id="PIRSF006324">
    <property type="entry name" value="LeuE"/>
    <property type="match status" value="1"/>
</dbReference>
<proteinExistence type="predicted"/>
<dbReference type="InterPro" id="IPR001123">
    <property type="entry name" value="LeuE-type"/>
</dbReference>
<feature type="transmembrane region" description="Helical" evidence="6">
    <location>
        <begin position="119"/>
        <end position="144"/>
    </location>
</feature>
<dbReference type="PANTHER" id="PTHR30086:SF20">
    <property type="entry name" value="ARGININE EXPORTER PROTEIN ARGO-RELATED"/>
    <property type="match status" value="1"/>
</dbReference>
<dbReference type="EMBL" id="BAAAQT010000001">
    <property type="protein sequence ID" value="GAA2170261.1"/>
    <property type="molecule type" value="Genomic_DNA"/>
</dbReference>